<keyword evidence="4" id="KW-0378">Hydrolase</keyword>
<organism evidence="7 8">
    <name type="scientific">Symbiodinium natans</name>
    <dbReference type="NCBI Taxonomy" id="878477"/>
    <lineage>
        <taxon>Eukaryota</taxon>
        <taxon>Sar</taxon>
        <taxon>Alveolata</taxon>
        <taxon>Dinophyceae</taxon>
        <taxon>Suessiales</taxon>
        <taxon>Symbiodiniaceae</taxon>
        <taxon>Symbiodinium</taxon>
    </lineage>
</organism>
<keyword evidence="5" id="KW-0539">Nucleus</keyword>
<sequence length="558" mass="60848">MAQAADHQLLSGVVRGLQASSARNRHGQTWEEWLEAAVEARSSGAARDPGRHELSTLRAFLGECGAGDMGSDVLRKDRKRRKAMDFLKETLDKEGHVGAEGVPSAARLMRLLELTRAHPNFGLFFGRAGLGAEGWMKPRAKSAPEILKAEDVLLAVDCEMVSTDTEEDALARVCVCNARGELLLDRLVQPHGRVTDARTSITGIEAKDLATVDYKREDAQADLLGLIHPLSVVVGHTLHKDLHVLRLDVPIVLDISLLYGVEGQPKRRPSLAHLVQHILGQEDFRAGGVHDCAQDVLVTMQLALQRLKGPRSKEVPAVVWVPPPLLNDSDLQARTLYLHRIPRRAEAFSAVAKLFTSLPSARVECIQMVLPEGQAGQASSLQGARAVFSSADAAEATFLALIAESVEVDKVQRPQKMVRIHFEDRDALICVRPCLGGVGKACLASAAVSNGKRRSDPEASDVAPKSKAKAARVAKGWPGWRRAAEEALRDSGGSARWKDLLEAMVARRREQVGGRPGEAEESRQVLELRALAALPEDRLSRLHESFAVLWEHGEESKV</sequence>
<evidence type="ECO:0000256" key="4">
    <source>
        <dbReference type="ARBA" id="ARBA00022801"/>
    </source>
</evidence>
<keyword evidence="8" id="KW-1185">Reference proteome</keyword>
<evidence type="ECO:0000256" key="3">
    <source>
        <dbReference type="ARBA" id="ARBA00022722"/>
    </source>
</evidence>
<dbReference type="AlphaFoldDB" id="A0A812G238"/>
<dbReference type="PANTHER" id="PTHR12801:SF115">
    <property type="entry name" value="FI18136P1-RELATED"/>
    <property type="match status" value="1"/>
</dbReference>
<name>A0A812G238_9DINO</name>
<dbReference type="InterPro" id="IPR047021">
    <property type="entry name" value="REXO1/3/4-like"/>
</dbReference>
<evidence type="ECO:0000256" key="5">
    <source>
        <dbReference type="ARBA" id="ARBA00023242"/>
    </source>
</evidence>
<evidence type="ECO:0000256" key="2">
    <source>
        <dbReference type="ARBA" id="ARBA00006357"/>
    </source>
</evidence>
<evidence type="ECO:0000256" key="1">
    <source>
        <dbReference type="ARBA" id="ARBA00004123"/>
    </source>
</evidence>
<dbReference type="Proteomes" id="UP000604046">
    <property type="component" value="Unassembled WGS sequence"/>
</dbReference>
<dbReference type="GO" id="GO:0003676">
    <property type="term" value="F:nucleic acid binding"/>
    <property type="evidence" value="ECO:0007669"/>
    <property type="project" value="InterPro"/>
</dbReference>
<dbReference type="SMART" id="SM00479">
    <property type="entry name" value="EXOIII"/>
    <property type="match status" value="1"/>
</dbReference>
<comment type="caution">
    <text evidence="7">The sequence shown here is derived from an EMBL/GenBank/DDBJ whole genome shotgun (WGS) entry which is preliminary data.</text>
</comment>
<comment type="subcellular location">
    <subcellularLocation>
        <location evidence="1">Nucleus</location>
    </subcellularLocation>
</comment>
<dbReference type="SUPFAM" id="SSF53098">
    <property type="entry name" value="Ribonuclease H-like"/>
    <property type="match status" value="1"/>
</dbReference>
<protein>
    <submittedName>
        <fullName evidence="7">SDN1 protein</fullName>
    </submittedName>
</protein>
<proteinExistence type="inferred from homology"/>
<dbReference type="InterPro" id="IPR012337">
    <property type="entry name" value="RNaseH-like_sf"/>
</dbReference>
<dbReference type="PANTHER" id="PTHR12801">
    <property type="entry name" value="RNA EXONUCLEASE REXO1 / RECO3 FAMILY MEMBER-RELATED"/>
    <property type="match status" value="1"/>
</dbReference>
<evidence type="ECO:0000259" key="6">
    <source>
        <dbReference type="SMART" id="SM00479"/>
    </source>
</evidence>
<dbReference type="InterPro" id="IPR036397">
    <property type="entry name" value="RNaseH_sf"/>
</dbReference>
<gene>
    <name evidence="7" type="primary">SDN1</name>
    <name evidence="7" type="ORF">SNAT2548_LOCUS330</name>
</gene>
<reference evidence="7" key="1">
    <citation type="submission" date="2021-02" db="EMBL/GenBank/DDBJ databases">
        <authorList>
            <person name="Dougan E. K."/>
            <person name="Rhodes N."/>
            <person name="Thang M."/>
            <person name="Chan C."/>
        </authorList>
    </citation>
    <scope>NUCLEOTIDE SEQUENCE</scope>
</reference>
<dbReference type="EMBL" id="CAJNDS010000014">
    <property type="protein sequence ID" value="CAE6917092.1"/>
    <property type="molecule type" value="Genomic_DNA"/>
</dbReference>
<feature type="domain" description="Exonuclease" evidence="6">
    <location>
        <begin position="152"/>
        <end position="312"/>
    </location>
</feature>
<keyword evidence="3" id="KW-0540">Nuclease</keyword>
<dbReference type="GO" id="GO:0004527">
    <property type="term" value="F:exonuclease activity"/>
    <property type="evidence" value="ECO:0007669"/>
    <property type="project" value="InterPro"/>
</dbReference>
<evidence type="ECO:0000313" key="7">
    <source>
        <dbReference type="EMBL" id="CAE6917092.1"/>
    </source>
</evidence>
<comment type="similarity">
    <text evidence="2">Belongs to the REXO1/REXO3 family.</text>
</comment>
<dbReference type="GO" id="GO:0005634">
    <property type="term" value="C:nucleus"/>
    <property type="evidence" value="ECO:0007669"/>
    <property type="project" value="UniProtKB-SubCell"/>
</dbReference>
<dbReference type="OrthoDB" id="428814at2759"/>
<accession>A0A812G238</accession>
<dbReference type="InterPro" id="IPR013520">
    <property type="entry name" value="Ribonucl_H"/>
</dbReference>
<evidence type="ECO:0000313" key="8">
    <source>
        <dbReference type="Proteomes" id="UP000604046"/>
    </source>
</evidence>
<dbReference type="Gene3D" id="3.30.420.10">
    <property type="entry name" value="Ribonuclease H-like superfamily/Ribonuclease H"/>
    <property type="match status" value="1"/>
</dbReference>
<dbReference type="Pfam" id="PF00929">
    <property type="entry name" value="RNase_T"/>
    <property type="match status" value="1"/>
</dbReference>